<dbReference type="Proteomes" id="UP000264215">
    <property type="component" value="Unassembled WGS sequence"/>
</dbReference>
<dbReference type="AlphaFoldDB" id="A0A124FUF4"/>
<comment type="function">
    <text evidence="6">The UvrABC repair system catalyzes the recognition and processing of DNA lesions. UvrC both incises the 5' and 3' sides of the lesion. The N-terminal half is responsible for the 3' incision and the C-terminal half is responsible for the 5' incision.</text>
</comment>
<organism evidence="11 12">
    <name type="scientific">Mesotoga infera</name>
    <dbReference type="NCBI Taxonomy" id="1236046"/>
    <lineage>
        <taxon>Bacteria</taxon>
        <taxon>Thermotogati</taxon>
        <taxon>Thermotogota</taxon>
        <taxon>Thermotogae</taxon>
        <taxon>Kosmotogales</taxon>
        <taxon>Kosmotogaceae</taxon>
        <taxon>Mesotoga</taxon>
    </lineage>
</organism>
<protein>
    <recommendedName>
        <fullName evidence="6">UvrABC system protein C</fullName>
        <shortName evidence="6">Protein UvrC</shortName>
    </recommendedName>
    <alternativeName>
        <fullName evidence="6">Excinuclease ABC subunit C</fullName>
    </alternativeName>
</protein>
<dbReference type="InterPro" id="IPR047296">
    <property type="entry name" value="GIY-YIG_UvrC_Cho"/>
</dbReference>
<dbReference type="GO" id="GO:0006289">
    <property type="term" value="P:nucleotide-excision repair"/>
    <property type="evidence" value="ECO:0007669"/>
    <property type="project" value="UniProtKB-UniRule"/>
</dbReference>
<dbReference type="InterPro" id="IPR001162">
    <property type="entry name" value="UvrC_RNase_H_dom"/>
</dbReference>
<gene>
    <name evidence="6" type="primary">uvrC</name>
    <name evidence="10" type="ORF">DIT26_02375</name>
    <name evidence="11" type="ORF">XD86_0199</name>
</gene>
<dbReference type="Gene3D" id="1.10.150.20">
    <property type="entry name" value="5' to 3' exonuclease, C-terminal subdomain"/>
    <property type="match status" value="1"/>
</dbReference>
<dbReference type="Proteomes" id="UP000054260">
    <property type="component" value="Unassembled WGS sequence"/>
</dbReference>
<evidence type="ECO:0000313" key="11">
    <source>
        <dbReference type="EMBL" id="KUK68425.1"/>
    </source>
</evidence>
<comment type="caution">
    <text evidence="11">The sequence shown here is derived from an EMBL/GenBank/DDBJ whole genome shotgun (WGS) entry which is preliminary data.</text>
</comment>
<dbReference type="InterPro" id="IPR000305">
    <property type="entry name" value="GIY-YIG_endonuc"/>
</dbReference>
<dbReference type="Gene3D" id="3.30.420.340">
    <property type="entry name" value="UvrC, RNAse H endonuclease domain"/>
    <property type="match status" value="1"/>
</dbReference>
<dbReference type="PATRIC" id="fig|1236046.6.peg.132"/>
<dbReference type="EMBL" id="DQBS01000059">
    <property type="protein sequence ID" value="HCO69422.1"/>
    <property type="molecule type" value="Genomic_DNA"/>
</dbReference>
<keyword evidence="3 6" id="KW-0228">DNA excision</keyword>
<feature type="domain" description="UvrC family homology region profile" evidence="9">
    <location>
        <begin position="286"/>
        <end position="451"/>
    </location>
</feature>
<dbReference type="Pfam" id="PF01541">
    <property type="entry name" value="GIY-YIG"/>
    <property type="match status" value="1"/>
</dbReference>
<dbReference type="PROSITE" id="PS50165">
    <property type="entry name" value="UVRC"/>
    <property type="match status" value="1"/>
</dbReference>
<dbReference type="InterPro" id="IPR010994">
    <property type="entry name" value="RuvA_2-like"/>
</dbReference>
<reference evidence="11" key="1">
    <citation type="journal article" date="2015" name="MBio">
        <title>Genome-resolved metagenomic analysis reveals roles for candidate phyla and other microbial community members in biogeochemical transformations in oil reservoirs.</title>
        <authorList>
            <person name="Hu P."/>
            <person name="Tom L."/>
            <person name="Singh A."/>
            <person name="Thomas B.C."/>
            <person name="Baker B.J."/>
            <person name="Piceno Y.M."/>
            <person name="Andersen G.L."/>
            <person name="Banfield J.F."/>
        </authorList>
    </citation>
    <scope>NUCLEOTIDE SEQUENCE [LARGE SCALE GENOMIC DNA]</scope>
    <source>
        <strain evidence="11">46_47</strain>
    </source>
</reference>
<dbReference type="PANTHER" id="PTHR30562">
    <property type="entry name" value="UVRC/OXIDOREDUCTASE"/>
    <property type="match status" value="1"/>
</dbReference>
<dbReference type="InterPro" id="IPR050066">
    <property type="entry name" value="UvrABC_protein_C"/>
</dbReference>
<dbReference type="EMBL" id="LGGH01000014">
    <property type="protein sequence ID" value="KUK68425.1"/>
    <property type="molecule type" value="Genomic_DNA"/>
</dbReference>
<dbReference type="GO" id="GO:0009380">
    <property type="term" value="C:excinuclease repair complex"/>
    <property type="evidence" value="ECO:0007669"/>
    <property type="project" value="InterPro"/>
</dbReference>
<dbReference type="Pfam" id="PF14520">
    <property type="entry name" value="HHH_5"/>
    <property type="match status" value="1"/>
</dbReference>
<dbReference type="SUPFAM" id="SSF82771">
    <property type="entry name" value="GIY-YIG endonuclease"/>
    <property type="match status" value="1"/>
</dbReference>
<feature type="domain" description="GIY-YIG" evidence="8">
    <location>
        <begin position="14"/>
        <end position="94"/>
    </location>
</feature>
<evidence type="ECO:0000256" key="5">
    <source>
        <dbReference type="ARBA" id="ARBA00023204"/>
    </source>
</evidence>
<dbReference type="PROSITE" id="PS50151">
    <property type="entry name" value="UVR"/>
    <property type="match status" value="1"/>
</dbReference>
<keyword evidence="1 6" id="KW-0963">Cytoplasm</keyword>
<dbReference type="InterPro" id="IPR036876">
    <property type="entry name" value="UVR_dom_sf"/>
</dbReference>
<dbReference type="FunFam" id="3.40.1440.10:FF:000001">
    <property type="entry name" value="UvrABC system protein C"/>
    <property type="match status" value="1"/>
</dbReference>
<evidence type="ECO:0000313" key="10">
    <source>
        <dbReference type="EMBL" id="HCO69422.1"/>
    </source>
</evidence>
<dbReference type="PROSITE" id="PS50164">
    <property type="entry name" value="GIY_YIG"/>
    <property type="match status" value="1"/>
</dbReference>
<comment type="similarity">
    <text evidence="6">Belongs to the UvrC family.</text>
</comment>
<evidence type="ECO:0000259" key="7">
    <source>
        <dbReference type="PROSITE" id="PS50151"/>
    </source>
</evidence>
<reference evidence="10 13" key="3">
    <citation type="journal article" date="2018" name="Nat. Biotechnol.">
        <title>A standardized bacterial taxonomy based on genome phylogeny substantially revises the tree of life.</title>
        <authorList>
            <person name="Parks D.H."/>
            <person name="Chuvochina M."/>
            <person name="Waite D.W."/>
            <person name="Rinke C."/>
            <person name="Skarshewski A."/>
            <person name="Chaumeil P.A."/>
            <person name="Hugenholtz P."/>
        </authorList>
    </citation>
    <scope>NUCLEOTIDE SEQUENCE [LARGE SCALE GENOMIC DNA]</scope>
    <source>
        <strain evidence="10">UBA9905</strain>
    </source>
</reference>
<dbReference type="Gene3D" id="3.40.1440.10">
    <property type="entry name" value="GIY-YIG endonuclease"/>
    <property type="match status" value="1"/>
</dbReference>
<dbReference type="InterPro" id="IPR035901">
    <property type="entry name" value="GIY-YIG_endonuc_sf"/>
</dbReference>
<comment type="subcellular location">
    <subcellularLocation>
        <location evidence="6">Cytoplasm</location>
    </subcellularLocation>
</comment>
<name>A0A124FUF4_9BACT</name>
<evidence type="ECO:0000313" key="12">
    <source>
        <dbReference type="Proteomes" id="UP000054260"/>
    </source>
</evidence>
<dbReference type="InterPro" id="IPR038476">
    <property type="entry name" value="UvrC_RNase_H_dom_sf"/>
</dbReference>
<dbReference type="GO" id="GO:0005737">
    <property type="term" value="C:cytoplasm"/>
    <property type="evidence" value="ECO:0007669"/>
    <property type="project" value="UniProtKB-SubCell"/>
</dbReference>
<sequence>MNEKILNKASQLPEEPGVYIFKDQKGVVVYVGKAKKLKRRVLSYFRESTWAKNEKAKRIAEEAEDLDFIMVTSEREALLLEANLIFNGKPKYNVFLKDSRTYPYIYISADQYPYLGITRTKELEGSYFGPYTSAGLVRKLLEFLQKVFRIRTCSYDLSRVKKPCFLYHLKMCSAPCVEKVTPEEYREQLSALTDFLEGDTLKVREALLKRMTVLSEAMQFERAAEIRDILSSMDDLYAFQGVEASLDLKADILAVSTGLAALLQVRGGMLLGKLVFDFPDGTPIDFITQFYYAKGNRIPKALIVTGLKKKDIKQFKRDFQYIGDPRDEQEERLLSIAFKNIDEEQKIRLNAAHSLRQAHQILGLKRFPSRIEGIDISHTQGLYTVASVVVFDNGKPNKSEYRRYRISELDEPNDFEAIATVIKRRYTKHPLPDLLLIDGGEPQLRAVEKAFAEIGMDEYEVVGLAKEFNELVFLDSRDRVKLKEEHPVLRMIISIDNEAHRFAINYHRVLRERRFQTSRIDDIPGIGPKRKKALLRAFGSVKGIAEASEADLYGVLKNSKAVEAVVQWANEKSGD</sequence>
<keyword evidence="5 6" id="KW-0234">DNA repair</keyword>
<evidence type="ECO:0000256" key="4">
    <source>
        <dbReference type="ARBA" id="ARBA00022881"/>
    </source>
</evidence>
<evidence type="ECO:0000313" key="13">
    <source>
        <dbReference type="Proteomes" id="UP000264215"/>
    </source>
</evidence>
<comment type="subunit">
    <text evidence="6">Interacts with UvrB in an incision complex.</text>
</comment>
<dbReference type="GO" id="GO:0003677">
    <property type="term" value="F:DNA binding"/>
    <property type="evidence" value="ECO:0007669"/>
    <property type="project" value="UniProtKB-UniRule"/>
</dbReference>
<keyword evidence="2 6" id="KW-0227">DNA damage</keyword>
<dbReference type="SUPFAM" id="SSF46600">
    <property type="entry name" value="C-terminal UvrC-binding domain of UvrB"/>
    <property type="match status" value="1"/>
</dbReference>
<evidence type="ECO:0000256" key="3">
    <source>
        <dbReference type="ARBA" id="ARBA00022769"/>
    </source>
</evidence>
<dbReference type="SUPFAM" id="SSF47781">
    <property type="entry name" value="RuvA domain 2-like"/>
    <property type="match status" value="1"/>
</dbReference>
<evidence type="ECO:0000256" key="2">
    <source>
        <dbReference type="ARBA" id="ARBA00022763"/>
    </source>
</evidence>
<keyword evidence="4 6" id="KW-0267">Excision nuclease</keyword>
<dbReference type="HAMAP" id="MF_00203">
    <property type="entry name" value="UvrC"/>
    <property type="match status" value="1"/>
</dbReference>
<evidence type="ECO:0000256" key="1">
    <source>
        <dbReference type="ARBA" id="ARBA00022490"/>
    </source>
</evidence>
<keyword evidence="6" id="KW-0742">SOS response</keyword>
<dbReference type="GO" id="GO:0009381">
    <property type="term" value="F:excinuclease ABC activity"/>
    <property type="evidence" value="ECO:0007669"/>
    <property type="project" value="UniProtKB-UniRule"/>
</dbReference>
<dbReference type="NCBIfam" id="TIGR00194">
    <property type="entry name" value="uvrC"/>
    <property type="match status" value="1"/>
</dbReference>
<dbReference type="InterPro" id="IPR001943">
    <property type="entry name" value="UVR_dom"/>
</dbReference>
<evidence type="ECO:0000259" key="8">
    <source>
        <dbReference type="PROSITE" id="PS50164"/>
    </source>
</evidence>
<dbReference type="GO" id="GO:0009432">
    <property type="term" value="P:SOS response"/>
    <property type="evidence" value="ECO:0007669"/>
    <property type="project" value="UniProtKB-UniRule"/>
</dbReference>
<dbReference type="InterPro" id="IPR004791">
    <property type="entry name" value="UvrC"/>
</dbReference>
<proteinExistence type="inferred from homology"/>
<reference evidence="12" key="2">
    <citation type="journal article" date="2015" name="MBio">
        <title>Genome-Resolved Metagenomic Analysis Reveals Roles for Candidate Phyla and Other Microbial Community Members in Biogeochemical Transformations in Oil Reservoirs.</title>
        <authorList>
            <person name="Hu P."/>
            <person name="Tom L."/>
            <person name="Singh A."/>
            <person name="Thomas B.C."/>
            <person name="Baker B.J."/>
            <person name="Piceno Y.M."/>
            <person name="Andersen G.L."/>
            <person name="Banfield J.F."/>
        </authorList>
    </citation>
    <scope>NUCLEOTIDE SEQUENCE [LARGE SCALE GENOMIC DNA]</scope>
</reference>
<evidence type="ECO:0000259" key="9">
    <source>
        <dbReference type="PROSITE" id="PS50165"/>
    </source>
</evidence>
<dbReference type="Pfam" id="PF08459">
    <property type="entry name" value="UvrC_RNaseH_dom"/>
    <property type="match status" value="1"/>
</dbReference>
<dbReference type="PANTHER" id="PTHR30562:SF1">
    <property type="entry name" value="UVRABC SYSTEM PROTEIN C"/>
    <property type="match status" value="1"/>
</dbReference>
<accession>A0A124FUF4</accession>
<feature type="domain" description="UVR" evidence="7">
    <location>
        <begin position="201"/>
        <end position="236"/>
    </location>
</feature>
<dbReference type="SMART" id="SM00465">
    <property type="entry name" value="GIYc"/>
    <property type="match status" value="1"/>
</dbReference>
<evidence type="ECO:0000256" key="6">
    <source>
        <dbReference type="HAMAP-Rule" id="MF_00203"/>
    </source>
</evidence>
<dbReference type="CDD" id="cd10434">
    <property type="entry name" value="GIY-YIG_UvrC_Cho"/>
    <property type="match status" value="1"/>
</dbReference>